<keyword evidence="6" id="KW-0411">Iron-sulfur</keyword>
<dbReference type="Pfam" id="PF00355">
    <property type="entry name" value="Rieske"/>
    <property type="match status" value="1"/>
</dbReference>
<dbReference type="PROSITE" id="PS51318">
    <property type="entry name" value="TAT"/>
    <property type="match status" value="1"/>
</dbReference>
<dbReference type="InterPro" id="IPR036922">
    <property type="entry name" value="Rieske_2Fe-2S_sf"/>
</dbReference>
<dbReference type="SUPFAM" id="SSF50022">
    <property type="entry name" value="ISP domain"/>
    <property type="match status" value="1"/>
</dbReference>
<evidence type="ECO:0000256" key="3">
    <source>
        <dbReference type="ARBA" id="ARBA00022714"/>
    </source>
</evidence>
<dbReference type="PROSITE" id="PS51296">
    <property type="entry name" value="RIESKE"/>
    <property type="match status" value="1"/>
</dbReference>
<gene>
    <name evidence="12" type="ORF">GCM10010405_51710</name>
</gene>
<evidence type="ECO:0000256" key="6">
    <source>
        <dbReference type="ARBA" id="ARBA00023014"/>
    </source>
</evidence>
<dbReference type="RefSeq" id="WP_344327790.1">
    <property type="nucleotide sequence ID" value="NZ_BAAASZ010000036.1"/>
</dbReference>
<keyword evidence="4" id="KW-0479">Metal-binding</keyword>
<dbReference type="PANTHER" id="PTHR10134">
    <property type="entry name" value="CYTOCHROME B-C1 COMPLEX SUBUNIT RIESKE, MITOCHONDRIAL"/>
    <property type="match status" value="1"/>
</dbReference>
<dbReference type="InterPro" id="IPR017941">
    <property type="entry name" value="Rieske_2Fe-2S"/>
</dbReference>
<evidence type="ECO:0000256" key="5">
    <source>
        <dbReference type="ARBA" id="ARBA00023004"/>
    </source>
</evidence>
<feature type="region of interest" description="Disordered" evidence="10">
    <location>
        <begin position="34"/>
        <end position="85"/>
    </location>
</feature>
<feature type="domain" description="Rieske" evidence="11">
    <location>
        <begin position="71"/>
        <end position="163"/>
    </location>
</feature>
<protein>
    <recommendedName>
        <fullName evidence="2">Cytochrome bc1 complex Rieske iron-sulfur subunit</fullName>
    </recommendedName>
    <alternativeName>
        <fullName evidence="8">Cytochrome bc1 reductase complex subunit QcrA</fullName>
    </alternativeName>
</protein>
<sequence>MTDAPTPPTSRRSVLAAAGAVSLAAGLAACSDSGDGSAYGGDSGSGEQAPDRSAPEQSAPAEAGGGDGGGRELARTSEIPEGGGMVFKDRKVVVTQPSPGEYKAFSAVCTHQGCVVSSVADGAIVCACHNSMFDIADGSVRGGPATQPLPPANVTVEGGSVRLA</sequence>
<comment type="function">
    <text evidence="1">Iron-sulfur subunit of the cytochrome bc1 complex, an essential component of the respiratory electron transport chain required for ATP synthesis. The bc1 complex catalyzes the oxidation of menaquinol and the reduction of cytochrome c in the respiratory chain. The bc1 complex operates through a Q-cycle mechanism that couples electron transfer to generation of the proton gradient that drives ATP synthesis.</text>
</comment>
<dbReference type="PRINTS" id="PR00162">
    <property type="entry name" value="RIESKE"/>
</dbReference>
<dbReference type="Proteomes" id="UP001501638">
    <property type="component" value="Unassembled WGS sequence"/>
</dbReference>
<evidence type="ECO:0000256" key="4">
    <source>
        <dbReference type="ARBA" id="ARBA00022723"/>
    </source>
</evidence>
<evidence type="ECO:0000313" key="12">
    <source>
        <dbReference type="EMBL" id="GAA2460977.1"/>
    </source>
</evidence>
<evidence type="ECO:0000256" key="7">
    <source>
        <dbReference type="ARBA" id="ARBA00023157"/>
    </source>
</evidence>
<dbReference type="CDD" id="cd03467">
    <property type="entry name" value="Rieske"/>
    <property type="match status" value="1"/>
</dbReference>
<name>A0ABN3KI79_9ACTN</name>
<reference evidence="12 13" key="1">
    <citation type="journal article" date="2019" name="Int. J. Syst. Evol. Microbiol.">
        <title>The Global Catalogue of Microorganisms (GCM) 10K type strain sequencing project: providing services to taxonomists for standard genome sequencing and annotation.</title>
        <authorList>
            <consortium name="The Broad Institute Genomics Platform"/>
            <consortium name="The Broad Institute Genome Sequencing Center for Infectious Disease"/>
            <person name="Wu L."/>
            <person name="Ma J."/>
        </authorList>
    </citation>
    <scope>NUCLEOTIDE SEQUENCE [LARGE SCALE GENOMIC DNA]</scope>
    <source>
        <strain evidence="12 13">JCM 6305</strain>
    </source>
</reference>
<keyword evidence="7" id="KW-1015">Disulfide bond</keyword>
<dbReference type="EMBL" id="BAAASZ010000036">
    <property type="protein sequence ID" value="GAA2460977.1"/>
    <property type="molecule type" value="Genomic_DNA"/>
</dbReference>
<keyword evidence="5" id="KW-0408">Iron</keyword>
<evidence type="ECO:0000259" key="11">
    <source>
        <dbReference type="PROSITE" id="PS51296"/>
    </source>
</evidence>
<comment type="cofactor">
    <cofactor evidence="9">
        <name>[2Fe-2S] cluster</name>
        <dbReference type="ChEBI" id="CHEBI:190135"/>
    </cofactor>
</comment>
<organism evidence="12 13">
    <name type="scientific">Streptomyces macrosporus</name>
    <dbReference type="NCBI Taxonomy" id="44032"/>
    <lineage>
        <taxon>Bacteria</taxon>
        <taxon>Bacillati</taxon>
        <taxon>Actinomycetota</taxon>
        <taxon>Actinomycetes</taxon>
        <taxon>Kitasatosporales</taxon>
        <taxon>Streptomycetaceae</taxon>
        <taxon>Streptomyces</taxon>
    </lineage>
</organism>
<evidence type="ECO:0000256" key="2">
    <source>
        <dbReference type="ARBA" id="ARBA00015816"/>
    </source>
</evidence>
<dbReference type="InterPro" id="IPR005805">
    <property type="entry name" value="Rieske_Fe-S_prot_C"/>
</dbReference>
<comment type="caution">
    <text evidence="12">The sequence shown here is derived from an EMBL/GenBank/DDBJ whole genome shotgun (WGS) entry which is preliminary data.</text>
</comment>
<keyword evidence="13" id="KW-1185">Reference proteome</keyword>
<accession>A0ABN3KI79</accession>
<evidence type="ECO:0000256" key="1">
    <source>
        <dbReference type="ARBA" id="ARBA00002494"/>
    </source>
</evidence>
<dbReference type="Gene3D" id="2.102.10.10">
    <property type="entry name" value="Rieske [2Fe-2S] iron-sulphur domain"/>
    <property type="match status" value="1"/>
</dbReference>
<evidence type="ECO:0000313" key="13">
    <source>
        <dbReference type="Proteomes" id="UP001501638"/>
    </source>
</evidence>
<keyword evidence="3" id="KW-0001">2Fe-2S</keyword>
<evidence type="ECO:0000256" key="10">
    <source>
        <dbReference type="SAM" id="MobiDB-lite"/>
    </source>
</evidence>
<proteinExistence type="predicted"/>
<evidence type="ECO:0000256" key="8">
    <source>
        <dbReference type="ARBA" id="ARBA00029586"/>
    </source>
</evidence>
<dbReference type="InterPro" id="IPR014349">
    <property type="entry name" value="Rieske_Fe-S_prot"/>
</dbReference>
<dbReference type="InterPro" id="IPR006311">
    <property type="entry name" value="TAT_signal"/>
</dbReference>
<evidence type="ECO:0000256" key="9">
    <source>
        <dbReference type="ARBA" id="ARBA00034078"/>
    </source>
</evidence>